<dbReference type="PANTHER" id="PTHR42839:SF2">
    <property type="entry name" value="ISOCHORISMATE SYNTHASE ENTC"/>
    <property type="match status" value="1"/>
</dbReference>
<dbReference type="PRINTS" id="PR00095">
    <property type="entry name" value="ANTSNTHASEI"/>
</dbReference>
<evidence type="ECO:0000256" key="1">
    <source>
        <dbReference type="ARBA" id="ARBA00000799"/>
    </source>
</evidence>
<dbReference type="EMBL" id="CP045851">
    <property type="protein sequence ID" value="QGG95521.1"/>
    <property type="molecule type" value="Genomic_DNA"/>
</dbReference>
<gene>
    <name evidence="7" type="ORF">GH723_10665</name>
</gene>
<dbReference type="GO" id="GO:0008909">
    <property type="term" value="F:isochorismate synthase activity"/>
    <property type="evidence" value="ECO:0007669"/>
    <property type="project" value="UniProtKB-EC"/>
</dbReference>
<evidence type="ECO:0000256" key="5">
    <source>
        <dbReference type="ARBA" id="ARBA00041564"/>
    </source>
</evidence>
<dbReference type="InterPro" id="IPR019999">
    <property type="entry name" value="Anth_synth_I-like"/>
</dbReference>
<comment type="catalytic activity">
    <reaction evidence="1">
        <text>chorismate = isochorismate</text>
        <dbReference type="Rhea" id="RHEA:18985"/>
        <dbReference type="ChEBI" id="CHEBI:29748"/>
        <dbReference type="ChEBI" id="CHEBI:29780"/>
        <dbReference type="EC" id="5.4.4.2"/>
    </reaction>
</comment>
<dbReference type="InterPro" id="IPR005801">
    <property type="entry name" value="ADC_synthase"/>
</dbReference>
<dbReference type="EC" id="5.4.4.2" evidence="3"/>
<dbReference type="Gene3D" id="3.60.120.10">
    <property type="entry name" value="Anthranilate synthase"/>
    <property type="match status" value="1"/>
</dbReference>
<feature type="domain" description="Chorismate-utilising enzyme C-terminal" evidence="6">
    <location>
        <begin position="174"/>
        <end position="423"/>
    </location>
</feature>
<protein>
    <recommendedName>
        <fullName evidence="3">isochorismate synthase</fullName>
        <ecNumber evidence="3">5.4.4.2</ecNumber>
    </recommendedName>
    <alternativeName>
        <fullName evidence="5">Isochorismate mutase</fullName>
    </alternativeName>
</protein>
<sequence>MPAARCCGPARRSCSSGREMAERPYVARTRRLDRDVDLVAFAGGDGHLFEREGLGLAGRGELLRIDVPPLDPAAAAAATSDAFDRFEVDDEVGSPGCGPVAFGAFPFDPAEPRTLVVPRVVVGRAEDGTRWITTTARRDEPAPDPSTVGLDLVPPAESEVDPGAIVVRAARPAADWCAALADGRDRLRDGELTKFVFAREVVVETERPLPRSAILRRLRAGYPSCYITSVGAMVGASPELLLSRRGDVVRSRPMAGTAPRSPDPAVDARLAAGLLASSKDRHEHQIVIDMIHDALLPWCSYLDAEPEPSVLGMANVQHLATYLEGRLSAPAASAVELVTALHPTPAICGTPTDRALEVIRELEGLERGAYAGPVGWLDAEGNGDWAVGIRSAELVGTRARVFAGVGVVADSDPEAELAETRSKLQAMLSALLRP</sequence>
<evidence type="ECO:0000313" key="7">
    <source>
        <dbReference type="EMBL" id="QGG95521.1"/>
    </source>
</evidence>
<dbReference type="AlphaFoldDB" id="A0A5Q2RLR6"/>
<dbReference type="SUPFAM" id="SSF56322">
    <property type="entry name" value="ADC synthase"/>
    <property type="match status" value="1"/>
</dbReference>
<evidence type="ECO:0000313" key="8">
    <source>
        <dbReference type="Proteomes" id="UP000334019"/>
    </source>
</evidence>
<accession>A0A5Q2RLR6</accession>
<organism evidence="7 8">
    <name type="scientific">Actinomarinicola tropica</name>
    <dbReference type="NCBI Taxonomy" id="2789776"/>
    <lineage>
        <taxon>Bacteria</taxon>
        <taxon>Bacillati</taxon>
        <taxon>Actinomycetota</taxon>
        <taxon>Acidimicrobiia</taxon>
        <taxon>Acidimicrobiales</taxon>
        <taxon>Iamiaceae</taxon>
        <taxon>Actinomarinicola</taxon>
    </lineage>
</organism>
<evidence type="ECO:0000256" key="2">
    <source>
        <dbReference type="ARBA" id="ARBA00005297"/>
    </source>
</evidence>
<name>A0A5Q2RLR6_9ACTN</name>
<dbReference type="PANTHER" id="PTHR42839">
    <property type="entry name" value="ISOCHORISMATE SYNTHASE ENTC"/>
    <property type="match status" value="1"/>
</dbReference>
<evidence type="ECO:0000256" key="4">
    <source>
        <dbReference type="ARBA" id="ARBA00023235"/>
    </source>
</evidence>
<evidence type="ECO:0000256" key="3">
    <source>
        <dbReference type="ARBA" id="ARBA00012824"/>
    </source>
</evidence>
<proteinExistence type="inferred from homology"/>
<keyword evidence="8" id="KW-1185">Reference proteome</keyword>
<dbReference type="NCBIfam" id="TIGR00543">
    <property type="entry name" value="isochor_syn"/>
    <property type="match status" value="1"/>
</dbReference>
<dbReference type="Proteomes" id="UP000334019">
    <property type="component" value="Chromosome"/>
</dbReference>
<dbReference type="InterPro" id="IPR004561">
    <property type="entry name" value="IsoChor_synthase"/>
</dbReference>
<comment type="similarity">
    <text evidence="2">Belongs to the isochorismate synthase family.</text>
</comment>
<reference evidence="7 8" key="1">
    <citation type="submission" date="2019-11" db="EMBL/GenBank/DDBJ databases">
        <authorList>
            <person name="He Y."/>
        </authorList>
    </citation>
    <scope>NUCLEOTIDE SEQUENCE [LARGE SCALE GENOMIC DNA]</scope>
    <source>
        <strain evidence="7 8">SCSIO 58843</strain>
    </source>
</reference>
<dbReference type="KEGG" id="atq:GH723_10665"/>
<keyword evidence="4 7" id="KW-0413">Isomerase</keyword>
<evidence type="ECO:0000259" key="6">
    <source>
        <dbReference type="Pfam" id="PF00425"/>
    </source>
</evidence>
<dbReference type="InterPro" id="IPR015890">
    <property type="entry name" value="Chorismate_C"/>
</dbReference>
<dbReference type="Pfam" id="PF00425">
    <property type="entry name" value="Chorismate_bind"/>
    <property type="match status" value="1"/>
</dbReference>